<dbReference type="AlphaFoldDB" id="A0A7S4KHV2"/>
<dbReference type="GO" id="GO:0000064">
    <property type="term" value="F:L-ornithine transmembrane transporter activity"/>
    <property type="evidence" value="ECO:0007669"/>
    <property type="project" value="TreeGrafter"/>
</dbReference>
<dbReference type="InterPro" id="IPR050567">
    <property type="entry name" value="Mitochondrial_Carrier"/>
</dbReference>
<proteinExistence type="inferred from homology"/>
<accession>A0A7S4KHV2</accession>
<dbReference type="PANTHER" id="PTHR45624">
    <property type="entry name" value="MITOCHONDRIAL BASIC AMINO ACIDS TRANSPORTER-RELATED"/>
    <property type="match status" value="1"/>
</dbReference>
<evidence type="ECO:0000256" key="1">
    <source>
        <dbReference type="ARBA" id="ARBA00004225"/>
    </source>
</evidence>
<dbReference type="GO" id="GO:0031966">
    <property type="term" value="C:mitochondrial membrane"/>
    <property type="evidence" value="ECO:0007669"/>
    <property type="project" value="UniProtKB-SubCell"/>
</dbReference>
<feature type="repeat" description="Solcar" evidence="9">
    <location>
        <begin position="220"/>
        <end position="314"/>
    </location>
</feature>
<evidence type="ECO:0000256" key="10">
    <source>
        <dbReference type="RuleBase" id="RU000488"/>
    </source>
</evidence>
<reference evidence="11" key="1">
    <citation type="submission" date="2021-01" db="EMBL/GenBank/DDBJ databases">
        <authorList>
            <person name="Corre E."/>
            <person name="Pelletier E."/>
            <person name="Niang G."/>
            <person name="Scheremetjew M."/>
            <person name="Finn R."/>
            <person name="Kale V."/>
            <person name="Holt S."/>
            <person name="Cochrane G."/>
            <person name="Meng A."/>
            <person name="Brown T."/>
            <person name="Cohen L."/>
        </authorList>
    </citation>
    <scope>NUCLEOTIDE SEQUENCE</scope>
    <source>
        <strain evidence="11">SoJaBio B1-5/56/2</strain>
    </source>
</reference>
<evidence type="ECO:0008006" key="12">
    <source>
        <dbReference type="Google" id="ProtNLM"/>
    </source>
</evidence>
<keyword evidence="3 10" id="KW-0813">Transport</keyword>
<keyword evidence="6" id="KW-1133">Transmembrane helix</keyword>
<dbReference type="SUPFAM" id="SSF103506">
    <property type="entry name" value="Mitochondrial carrier"/>
    <property type="match status" value="1"/>
</dbReference>
<evidence type="ECO:0000256" key="9">
    <source>
        <dbReference type="PROSITE-ProRule" id="PRU00282"/>
    </source>
</evidence>
<evidence type="ECO:0000256" key="4">
    <source>
        <dbReference type="ARBA" id="ARBA00022692"/>
    </source>
</evidence>
<dbReference type="PRINTS" id="PR00926">
    <property type="entry name" value="MITOCARRIER"/>
</dbReference>
<name>A0A7S4KHV2_9EUKA</name>
<evidence type="ECO:0000313" key="11">
    <source>
        <dbReference type="EMBL" id="CAE2295215.1"/>
    </source>
</evidence>
<dbReference type="Pfam" id="PF00153">
    <property type="entry name" value="Mito_carr"/>
    <property type="match status" value="3"/>
</dbReference>
<protein>
    <recommendedName>
        <fullName evidence="12">Mitochondrial carrier protein</fullName>
    </recommendedName>
</protein>
<feature type="repeat" description="Solcar" evidence="9">
    <location>
        <begin position="18"/>
        <end position="108"/>
    </location>
</feature>
<keyword evidence="8 9" id="KW-0472">Membrane</keyword>
<dbReference type="InterPro" id="IPR002067">
    <property type="entry name" value="MCP"/>
</dbReference>
<dbReference type="PANTHER" id="PTHR45624:SF12">
    <property type="entry name" value="MITOCHONDRIAL ORNITHINE TRANSPORTER 1"/>
    <property type="match status" value="1"/>
</dbReference>
<comment type="subcellular location">
    <subcellularLocation>
        <location evidence="1">Mitochondrion membrane</location>
        <topology evidence="1">Multi-pass membrane protein</topology>
    </subcellularLocation>
</comment>
<dbReference type="PROSITE" id="PS50920">
    <property type="entry name" value="SOLCAR"/>
    <property type="match status" value="3"/>
</dbReference>
<evidence type="ECO:0000256" key="7">
    <source>
        <dbReference type="ARBA" id="ARBA00023128"/>
    </source>
</evidence>
<sequence>MAQEPELIDEFSIHEKRKRVLADFAAGTVGGILQTFVGHPLDTIKVRLQTQKIDAFGKGKYSGVIHCLRCTLREERIFGLYKGLLSPLTGLAFLNAILFTSYGYAKDFFTNYGEHELTAMQSMACGAFAGAAQCVIVCPMELIKTRLQAQYNYPTHTTPEYTGNIDCIKKTVKTRGVKGLYSGMYGCLIRELPAYAVCFPAFEVSQELFAKLEGRPKDEISPASVIIAGGIAGVACWTISYPQDIVLNRLRVQRVDEPPIYKTKMYDGGFWDCFWKLYRKEGLRGFTKGFSACAFRAFPANAASFYGYSITKDFLS</sequence>
<dbReference type="Gene3D" id="1.50.40.10">
    <property type="entry name" value="Mitochondrial carrier domain"/>
    <property type="match status" value="1"/>
</dbReference>
<keyword evidence="7" id="KW-0496">Mitochondrion</keyword>
<dbReference type="InterPro" id="IPR018108">
    <property type="entry name" value="MCP_transmembrane"/>
</dbReference>
<evidence type="ECO:0000256" key="3">
    <source>
        <dbReference type="ARBA" id="ARBA00022448"/>
    </source>
</evidence>
<comment type="similarity">
    <text evidence="2 10">Belongs to the mitochondrial carrier (TC 2.A.29) family.</text>
</comment>
<keyword evidence="4 9" id="KW-0812">Transmembrane</keyword>
<evidence type="ECO:0000256" key="2">
    <source>
        <dbReference type="ARBA" id="ARBA00006375"/>
    </source>
</evidence>
<organism evidence="11">
    <name type="scientific">Paramoeba aestuarina</name>
    <dbReference type="NCBI Taxonomy" id="180227"/>
    <lineage>
        <taxon>Eukaryota</taxon>
        <taxon>Amoebozoa</taxon>
        <taxon>Discosea</taxon>
        <taxon>Flabellinia</taxon>
        <taxon>Dactylopodida</taxon>
        <taxon>Paramoebidae</taxon>
        <taxon>Paramoeba</taxon>
    </lineage>
</organism>
<keyword evidence="5" id="KW-0677">Repeat</keyword>
<evidence type="ECO:0000256" key="5">
    <source>
        <dbReference type="ARBA" id="ARBA00022737"/>
    </source>
</evidence>
<feature type="repeat" description="Solcar" evidence="9">
    <location>
        <begin position="117"/>
        <end position="208"/>
    </location>
</feature>
<dbReference type="EMBL" id="HBKR01010444">
    <property type="protein sequence ID" value="CAE2295215.1"/>
    <property type="molecule type" value="Transcribed_RNA"/>
</dbReference>
<gene>
    <name evidence="11" type="ORF">NAES01612_LOCUS6934</name>
</gene>
<evidence type="ECO:0000256" key="8">
    <source>
        <dbReference type="ARBA" id="ARBA00023136"/>
    </source>
</evidence>
<evidence type="ECO:0000256" key="6">
    <source>
        <dbReference type="ARBA" id="ARBA00022989"/>
    </source>
</evidence>
<dbReference type="GO" id="GO:1990575">
    <property type="term" value="P:mitochondrial L-ornithine transmembrane transport"/>
    <property type="evidence" value="ECO:0007669"/>
    <property type="project" value="TreeGrafter"/>
</dbReference>
<dbReference type="InterPro" id="IPR023395">
    <property type="entry name" value="MCP_dom_sf"/>
</dbReference>